<dbReference type="SUPFAM" id="SSF51206">
    <property type="entry name" value="cAMP-binding domain-like"/>
    <property type="match status" value="1"/>
</dbReference>
<dbReference type="PANTHER" id="PTHR43547">
    <property type="entry name" value="TWO-COMPONENT HISTIDINE KINASE"/>
    <property type="match status" value="1"/>
</dbReference>
<dbReference type="SUPFAM" id="SSF46785">
    <property type="entry name" value="Winged helix' DNA-binding domain"/>
    <property type="match status" value="1"/>
</dbReference>
<organism evidence="9 10">
    <name type="scientific">Imperialibacter roseus</name>
    <dbReference type="NCBI Taxonomy" id="1324217"/>
    <lineage>
        <taxon>Bacteria</taxon>
        <taxon>Pseudomonadati</taxon>
        <taxon>Bacteroidota</taxon>
        <taxon>Cytophagia</taxon>
        <taxon>Cytophagales</taxon>
        <taxon>Flammeovirgaceae</taxon>
        <taxon>Imperialibacter</taxon>
    </lineage>
</organism>
<evidence type="ECO:0000256" key="4">
    <source>
        <dbReference type="ARBA" id="ARBA00023163"/>
    </source>
</evidence>
<proteinExistence type="predicted"/>
<dbReference type="InterPro" id="IPR000595">
    <property type="entry name" value="cNMP-bd_dom"/>
</dbReference>
<dbReference type="CDD" id="cd17574">
    <property type="entry name" value="REC_OmpR"/>
    <property type="match status" value="1"/>
</dbReference>
<feature type="domain" description="HTH crp-type" evidence="8">
    <location>
        <begin position="274"/>
        <end position="346"/>
    </location>
</feature>
<dbReference type="InterPro" id="IPR036390">
    <property type="entry name" value="WH_DNA-bd_sf"/>
</dbReference>
<dbReference type="InterPro" id="IPR011006">
    <property type="entry name" value="CheY-like_superfamily"/>
</dbReference>
<dbReference type="SMART" id="SM00448">
    <property type="entry name" value="REC"/>
    <property type="match status" value="1"/>
</dbReference>
<dbReference type="Gene3D" id="1.10.10.10">
    <property type="entry name" value="Winged helix-like DNA-binding domain superfamily/Winged helix DNA-binding domain"/>
    <property type="match status" value="1"/>
</dbReference>
<evidence type="ECO:0000256" key="3">
    <source>
        <dbReference type="ARBA" id="ARBA00023125"/>
    </source>
</evidence>
<feature type="domain" description="Cyclic nucleotide-binding" evidence="6">
    <location>
        <begin position="159"/>
        <end position="260"/>
    </location>
</feature>
<dbReference type="CDD" id="cd00038">
    <property type="entry name" value="CAP_ED"/>
    <property type="match status" value="1"/>
</dbReference>
<sequence>MTKILLIEDNMEMRENTAEILELSNYEVITAANGKEGIEKAKKELPHLIICDIMMPELDGYGVLRVLGKLPETAGIPFIFLTAKSEKEDFRKGMSMGADDYLTKPFDDVELLDIIELRLRKNQIARKEYSNDVDGIADFMNDAKALNELSHLSADRTIRKFKKKEIIFYEGNLPHGLFFVNSGKAKTYKTNDDGKEYITGLFKEGDFIGYIDLLQNSNYTESAMAMEDSEICLIPKQDFYKLLNSNRDVSIRFIKMISNNLVEMEERILKLAYNSVRKRVAEALVMLEDKFKEKNEGEEFNMNIPREDLANIVGTAPESVIRTLSDFKDEKLIEIKGSNIKIINSTGLRKMRN</sequence>
<evidence type="ECO:0000259" key="7">
    <source>
        <dbReference type="PROSITE" id="PS50110"/>
    </source>
</evidence>
<evidence type="ECO:0000259" key="8">
    <source>
        <dbReference type="PROSITE" id="PS51063"/>
    </source>
</evidence>
<dbReference type="EMBL" id="CP136051">
    <property type="protein sequence ID" value="WOK06193.1"/>
    <property type="molecule type" value="Genomic_DNA"/>
</dbReference>
<dbReference type="Proteomes" id="UP001302349">
    <property type="component" value="Chromosome"/>
</dbReference>
<dbReference type="InterPro" id="IPR018490">
    <property type="entry name" value="cNMP-bd_dom_sf"/>
</dbReference>
<dbReference type="SMART" id="SM00419">
    <property type="entry name" value="HTH_CRP"/>
    <property type="match status" value="1"/>
</dbReference>
<dbReference type="Pfam" id="PF00027">
    <property type="entry name" value="cNMP_binding"/>
    <property type="match status" value="1"/>
</dbReference>
<dbReference type="SMART" id="SM00100">
    <property type="entry name" value="cNMP"/>
    <property type="match status" value="1"/>
</dbReference>
<keyword evidence="3" id="KW-0238">DNA-binding</keyword>
<keyword evidence="10" id="KW-1185">Reference proteome</keyword>
<keyword evidence="4" id="KW-0804">Transcription</keyword>
<gene>
    <name evidence="9" type="ORF">RT717_24250</name>
</gene>
<dbReference type="InterPro" id="IPR012318">
    <property type="entry name" value="HTH_CRP"/>
</dbReference>
<protein>
    <submittedName>
        <fullName evidence="9">Response regulator</fullName>
    </submittedName>
</protein>
<feature type="modified residue" description="4-aspartylphosphate" evidence="5">
    <location>
        <position position="52"/>
    </location>
</feature>
<dbReference type="PROSITE" id="PS50110">
    <property type="entry name" value="RESPONSE_REGULATORY"/>
    <property type="match status" value="1"/>
</dbReference>
<evidence type="ECO:0000313" key="9">
    <source>
        <dbReference type="EMBL" id="WOK06193.1"/>
    </source>
</evidence>
<dbReference type="PANTHER" id="PTHR43547:SF2">
    <property type="entry name" value="HYBRID SIGNAL TRANSDUCTION HISTIDINE KINASE C"/>
    <property type="match status" value="1"/>
</dbReference>
<name>A0ABZ0IMD2_9BACT</name>
<evidence type="ECO:0000313" key="10">
    <source>
        <dbReference type="Proteomes" id="UP001302349"/>
    </source>
</evidence>
<dbReference type="PROSITE" id="PS51063">
    <property type="entry name" value="HTH_CRP_2"/>
    <property type="match status" value="1"/>
</dbReference>
<dbReference type="Pfam" id="PF00072">
    <property type="entry name" value="Response_reg"/>
    <property type="match status" value="1"/>
</dbReference>
<reference evidence="9 10" key="1">
    <citation type="journal article" date="2023" name="Microbiol. Resour. Announc.">
        <title>Complete Genome Sequence of Imperialibacter roseus strain P4T.</title>
        <authorList>
            <person name="Tizabi D.R."/>
            <person name="Bachvaroff T."/>
            <person name="Hill R.T."/>
        </authorList>
    </citation>
    <scope>NUCLEOTIDE SEQUENCE [LARGE SCALE GENOMIC DNA]</scope>
    <source>
        <strain evidence="9 10">P4T</strain>
    </source>
</reference>
<dbReference type="InterPro" id="IPR036388">
    <property type="entry name" value="WH-like_DNA-bd_sf"/>
</dbReference>
<evidence type="ECO:0000256" key="5">
    <source>
        <dbReference type="PROSITE-ProRule" id="PRU00169"/>
    </source>
</evidence>
<feature type="domain" description="Response regulatory" evidence="7">
    <location>
        <begin position="3"/>
        <end position="119"/>
    </location>
</feature>
<dbReference type="RefSeq" id="WP_317488925.1">
    <property type="nucleotide sequence ID" value="NZ_CP136051.1"/>
</dbReference>
<evidence type="ECO:0000256" key="1">
    <source>
        <dbReference type="ARBA" id="ARBA00022553"/>
    </source>
</evidence>
<dbReference type="SUPFAM" id="SSF52172">
    <property type="entry name" value="CheY-like"/>
    <property type="match status" value="1"/>
</dbReference>
<keyword evidence="2" id="KW-0805">Transcription regulation</keyword>
<evidence type="ECO:0000256" key="2">
    <source>
        <dbReference type="ARBA" id="ARBA00023015"/>
    </source>
</evidence>
<dbReference type="InterPro" id="IPR014710">
    <property type="entry name" value="RmlC-like_jellyroll"/>
</dbReference>
<accession>A0ABZ0IMD2</accession>
<dbReference type="Gene3D" id="3.40.50.2300">
    <property type="match status" value="1"/>
</dbReference>
<dbReference type="PROSITE" id="PS50042">
    <property type="entry name" value="CNMP_BINDING_3"/>
    <property type="match status" value="1"/>
</dbReference>
<evidence type="ECO:0000259" key="6">
    <source>
        <dbReference type="PROSITE" id="PS50042"/>
    </source>
</evidence>
<dbReference type="InterPro" id="IPR001789">
    <property type="entry name" value="Sig_transdc_resp-reg_receiver"/>
</dbReference>
<dbReference type="Pfam" id="PF13545">
    <property type="entry name" value="HTH_Crp_2"/>
    <property type="match status" value="1"/>
</dbReference>
<dbReference type="Gene3D" id="2.60.120.10">
    <property type="entry name" value="Jelly Rolls"/>
    <property type="match status" value="1"/>
</dbReference>
<keyword evidence="1 5" id="KW-0597">Phosphoprotein</keyword>